<protein>
    <submittedName>
        <fullName evidence="2">Uncharacterized protein</fullName>
    </submittedName>
</protein>
<name>A0A640KQV5_LEITA</name>
<feature type="region of interest" description="Disordered" evidence="1">
    <location>
        <begin position="94"/>
        <end position="137"/>
    </location>
</feature>
<proteinExistence type="predicted"/>
<evidence type="ECO:0000256" key="1">
    <source>
        <dbReference type="SAM" id="MobiDB-lite"/>
    </source>
</evidence>
<feature type="compositionally biased region" description="Low complexity" evidence="1">
    <location>
        <begin position="33"/>
        <end position="46"/>
    </location>
</feature>
<comment type="caution">
    <text evidence="2">The sequence shown here is derived from an EMBL/GenBank/DDBJ whole genome shotgun (WGS) entry which is preliminary data.</text>
</comment>
<feature type="compositionally biased region" description="Basic and acidic residues" evidence="1">
    <location>
        <begin position="10"/>
        <end position="20"/>
    </location>
</feature>
<evidence type="ECO:0000313" key="2">
    <source>
        <dbReference type="EMBL" id="GET89907.1"/>
    </source>
</evidence>
<dbReference type="VEuPathDB" id="TriTrypDB:LtaPh_2726300"/>
<feature type="region of interest" description="Disordered" evidence="1">
    <location>
        <begin position="1"/>
        <end position="46"/>
    </location>
</feature>
<feature type="compositionally biased region" description="Basic residues" evidence="1">
    <location>
        <begin position="94"/>
        <end position="108"/>
    </location>
</feature>
<accession>A0A640KQV5</accession>
<dbReference type="Proteomes" id="UP000419144">
    <property type="component" value="Unassembled WGS sequence"/>
</dbReference>
<organism evidence="2 3">
    <name type="scientific">Leishmania tarentolae</name>
    <name type="common">Sauroleishmania tarentolae</name>
    <dbReference type="NCBI Taxonomy" id="5689"/>
    <lineage>
        <taxon>Eukaryota</taxon>
        <taxon>Discoba</taxon>
        <taxon>Euglenozoa</taxon>
        <taxon>Kinetoplastea</taxon>
        <taxon>Metakinetoplastina</taxon>
        <taxon>Trypanosomatida</taxon>
        <taxon>Trypanosomatidae</taxon>
        <taxon>Leishmaniinae</taxon>
        <taxon>Leishmania</taxon>
        <taxon>lizard Leishmania</taxon>
    </lineage>
</organism>
<keyword evidence="3" id="KW-1185">Reference proteome</keyword>
<dbReference type="AlphaFoldDB" id="A0A640KQV5"/>
<reference evidence="2" key="1">
    <citation type="submission" date="2019-11" db="EMBL/GenBank/DDBJ databases">
        <title>Leishmania tarentolae CDS.</title>
        <authorList>
            <person name="Goto Y."/>
            <person name="Yamagishi J."/>
        </authorList>
    </citation>
    <scope>NUCLEOTIDE SEQUENCE [LARGE SCALE GENOMIC DNA]</scope>
    <source>
        <strain evidence="2">Parrot Tar II</strain>
    </source>
</reference>
<dbReference type="OrthoDB" id="265023at2759"/>
<evidence type="ECO:0000313" key="3">
    <source>
        <dbReference type="Proteomes" id="UP000419144"/>
    </source>
</evidence>
<gene>
    <name evidence="2" type="ORF">LtaPh_2726300</name>
</gene>
<sequence length="137" mass="15474">MPTKRVALKRPAEAPLHRSDTVAPSSTTCIPGPAVTSASPTPTAAAAEEAAPKVIMSKAQRRKLKKPPVVVTVEMKERAREETRELRKHLRMLKSNGSRRKVSKLREKRPREHHMNEEAVNAFDTDFRPHKKGRRLE</sequence>
<dbReference type="EMBL" id="BLBS01000038">
    <property type="protein sequence ID" value="GET89907.1"/>
    <property type="molecule type" value="Genomic_DNA"/>
</dbReference>